<evidence type="ECO:0000256" key="7">
    <source>
        <dbReference type="ARBA" id="ARBA00093787"/>
    </source>
</evidence>
<name>A0A3E2N369_MYCMR</name>
<comment type="similarity">
    <text evidence="6">Belongs to the mycobacterial pilin family.</text>
</comment>
<evidence type="ECO:0000256" key="5">
    <source>
        <dbReference type="ARBA" id="ARBA00023263"/>
    </source>
</evidence>
<evidence type="ECO:0000256" key="2">
    <source>
        <dbReference type="ARBA" id="ARBA00018586"/>
    </source>
</evidence>
<dbReference type="EMBL" id="PEDF01000011">
    <property type="protein sequence ID" value="RFZ47971.1"/>
    <property type="molecule type" value="Genomic_DNA"/>
</dbReference>
<comment type="subunit">
    <text evidence="7">Forms a homomer composed of subunits assembled in a large structure.</text>
</comment>
<proteinExistence type="inferred from homology"/>
<evidence type="ECO:0000256" key="1">
    <source>
        <dbReference type="ARBA" id="ARBA00004561"/>
    </source>
</evidence>
<evidence type="ECO:0000256" key="4">
    <source>
        <dbReference type="ARBA" id="ARBA00022889"/>
    </source>
</evidence>
<organism evidence="11 12">
    <name type="scientific">Mycobacterium marinum</name>
    <dbReference type="NCBI Taxonomy" id="1781"/>
    <lineage>
        <taxon>Bacteria</taxon>
        <taxon>Bacillati</taxon>
        <taxon>Actinomycetota</taxon>
        <taxon>Actinomycetes</taxon>
        <taxon>Mycobacteriales</taxon>
        <taxon>Mycobacteriaceae</taxon>
        <taxon>Mycobacterium</taxon>
        <taxon>Mycobacterium ulcerans group</taxon>
    </lineage>
</organism>
<accession>A0A3E2N369</accession>
<sequence>MITGGCSGRAVSAGRHRLLAHSPTSQTNFSQLPGNLNKVPAVHRFIRLAVLVVAGIIAAVLAMADFGLIANAGAHPAPAPTYYWCPGQPFDPAWGPNWDPTTCHDDVHRDVDGADHSRDFVPGDLPVDEQPWVDEPAPPAPPPAGGGGT</sequence>
<feature type="transmembrane region" description="Helical" evidence="10">
    <location>
        <begin position="45"/>
        <end position="64"/>
    </location>
</feature>
<evidence type="ECO:0000313" key="12">
    <source>
        <dbReference type="Proteomes" id="UP000257451"/>
    </source>
</evidence>
<comment type="subcellular location">
    <subcellularLocation>
        <location evidence="1">Fimbrium</location>
    </subcellularLocation>
</comment>
<evidence type="ECO:0000256" key="6">
    <source>
        <dbReference type="ARBA" id="ARBA00093784"/>
    </source>
</evidence>
<protein>
    <recommendedName>
        <fullName evidence="2">Pilin</fullName>
    </recommendedName>
    <alternativeName>
        <fullName evidence="8">Pili structural subunit</fullName>
    </alternativeName>
</protein>
<feature type="region of interest" description="Disordered" evidence="9">
    <location>
        <begin position="109"/>
        <end position="149"/>
    </location>
</feature>
<keyword evidence="5" id="KW-0281">Fimbrium</keyword>
<keyword evidence="10" id="KW-0812">Transmembrane</keyword>
<reference evidence="11 12" key="1">
    <citation type="journal article" date="2018" name="Sci. Rep.">
        <title>Extensive genomic diversity among Mycobacterium marinum strains revealed by whole genome sequencing.</title>
        <authorList>
            <person name="Das S."/>
            <person name="Pettersson B.M."/>
            <person name="Behra P.R."/>
            <person name="Mallick A."/>
            <person name="Cheramie M."/>
            <person name="Ramesh M."/>
            <person name="Shirreff L."/>
            <person name="DuCote T."/>
            <person name="Dasgupta S."/>
            <person name="Ennis D.G."/>
            <person name="Kirsebom L.A."/>
        </authorList>
    </citation>
    <scope>NUCLEOTIDE SEQUENCE [LARGE SCALE GENOMIC DNA]</scope>
    <source>
        <strain evidence="11 12">Davis1</strain>
    </source>
</reference>
<feature type="compositionally biased region" description="Basic and acidic residues" evidence="9">
    <location>
        <begin position="109"/>
        <end position="121"/>
    </location>
</feature>
<keyword evidence="10" id="KW-1133">Transmembrane helix</keyword>
<dbReference type="AlphaFoldDB" id="A0A3E2N369"/>
<feature type="compositionally biased region" description="Pro residues" evidence="9">
    <location>
        <begin position="136"/>
        <end position="149"/>
    </location>
</feature>
<comment type="caution">
    <text evidence="11">The sequence shown here is derived from an EMBL/GenBank/DDBJ whole genome shotgun (WGS) entry which is preliminary data.</text>
</comment>
<evidence type="ECO:0000256" key="9">
    <source>
        <dbReference type="SAM" id="MobiDB-lite"/>
    </source>
</evidence>
<dbReference type="Pfam" id="PF26380">
    <property type="entry name" value="Pilin_Mycobact"/>
    <property type="match status" value="1"/>
</dbReference>
<evidence type="ECO:0000313" key="11">
    <source>
        <dbReference type="EMBL" id="RFZ47971.1"/>
    </source>
</evidence>
<evidence type="ECO:0000256" key="3">
    <source>
        <dbReference type="ARBA" id="ARBA00022729"/>
    </source>
</evidence>
<evidence type="ECO:0000256" key="8">
    <source>
        <dbReference type="ARBA" id="ARBA00093801"/>
    </source>
</evidence>
<gene>
    <name evidence="11" type="primary">mtp_1</name>
    <name evidence="11" type="ORF">DAVIS_00147</name>
</gene>
<evidence type="ECO:0000256" key="10">
    <source>
        <dbReference type="SAM" id="Phobius"/>
    </source>
</evidence>
<keyword evidence="3" id="KW-0732">Signal</keyword>
<dbReference type="Proteomes" id="UP000257451">
    <property type="component" value="Unassembled WGS sequence"/>
</dbReference>
<keyword evidence="4" id="KW-0130">Cell adhesion</keyword>
<keyword evidence="10" id="KW-0472">Membrane</keyword>
<dbReference type="InterPro" id="IPR058759">
    <property type="entry name" value="Pilin_mycobact"/>
</dbReference>